<dbReference type="AlphaFoldDB" id="A6J981"/>
<proteinExistence type="predicted"/>
<dbReference type="Proteomes" id="UP000234681">
    <property type="component" value="Chromosome 1"/>
</dbReference>
<gene>
    <name evidence="1" type="ORF">rCG_53793</name>
</gene>
<name>A6J981_RAT</name>
<organism evidence="1 2">
    <name type="scientific">Rattus norvegicus</name>
    <name type="common">Rat</name>
    <dbReference type="NCBI Taxonomy" id="10116"/>
    <lineage>
        <taxon>Eukaryota</taxon>
        <taxon>Metazoa</taxon>
        <taxon>Chordata</taxon>
        <taxon>Craniata</taxon>
        <taxon>Vertebrata</taxon>
        <taxon>Euteleostomi</taxon>
        <taxon>Mammalia</taxon>
        <taxon>Eutheria</taxon>
        <taxon>Euarchontoglires</taxon>
        <taxon>Glires</taxon>
        <taxon>Rodentia</taxon>
        <taxon>Myomorpha</taxon>
        <taxon>Muroidea</taxon>
        <taxon>Muridae</taxon>
        <taxon>Murinae</taxon>
        <taxon>Rattus</taxon>
    </lineage>
</organism>
<evidence type="ECO:0000313" key="2">
    <source>
        <dbReference type="Proteomes" id="UP000234681"/>
    </source>
</evidence>
<evidence type="ECO:0000313" key="1">
    <source>
        <dbReference type="EMBL" id="EDM08004.1"/>
    </source>
</evidence>
<protein>
    <submittedName>
        <fullName evidence="1">RCG53793, isoform CRA_d</fullName>
    </submittedName>
</protein>
<reference evidence="1 2" key="1">
    <citation type="submission" date="2005-09" db="EMBL/GenBank/DDBJ databases">
        <authorList>
            <person name="Mural R.J."/>
            <person name="Li P.W."/>
            <person name="Adams M.D."/>
            <person name="Amanatides P.G."/>
            <person name="Baden-Tillson H."/>
            <person name="Barnstead M."/>
            <person name="Chin S.H."/>
            <person name="Dew I."/>
            <person name="Evans C.A."/>
            <person name="Ferriera S."/>
            <person name="Flanigan M."/>
            <person name="Fosler C."/>
            <person name="Glodek A."/>
            <person name="Gu Z."/>
            <person name="Holt R.A."/>
            <person name="Jennings D."/>
            <person name="Kraft C.L."/>
            <person name="Lu F."/>
            <person name="Nguyen T."/>
            <person name="Nusskern D.R."/>
            <person name="Pfannkoch C.M."/>
            <person name="Sitter C."/>
            <person name="Sutton G.G."/>
            <person name="Venter J.C."/>
            <person name="Wang Z."/>
            <person name="Woodage T."/>
            <person name="Zheng X.H."/>
            <person name="Zhong F."/>
        </authorList>
    </citation>
    <scope>NUCLEOTIDE SEQUENCE [LARGE SCALE GENOMIC DNA]</scope>
    <source>
        <strain>BN</strain>
        <strain evidence="2">Sprague-Dawley</strain>
    </source>
</reference>
<dbReference type="EMBL" id="CH473979">
    <property type="protein sequence ID" value="EDM08004.1"/>
    <property type="molecule type" value="Genomic_DNA"/>
</dbReference>
<sequence length="67" mass="7455">MLSPVCRTHHPVTVTQMMMGVTGSLHFFPMTTWAWRCSLCCAAFGLWASLPSVWPTRPALVALRPPL</sequence>
<accession>A6J981</accession>